<dbReference type="PANTHER" id="PTHR34001">
    <property type="entry name" value="BLL7405 PROTEIN"/>
    <property type="match status" value="1"/>
</dbReference>
<proteinExistence type="inferred from homology"/>
<dbReference type="InterPro" id="IPR051692">
    <property type="entry name" value="OMP-like"/>
</dbReference>
<comment type="subcellular location">
    <subcellularLocation>
        <location evidence="1">Cell outer membrane</location>
    </subcellularLocation>
</comment>
<feature type="domain" description="Outer membrane protein beta-barrel" evidence="6">
    <location>
        <begin position="2"/>
        <end position="169"/>
    </location>
</feature>
<sequence>MVGGQVGYNHQINNIVLGVEADYSFTHMAETARDGNYITQDHELSGFGSIRGRLGFASGNWLIYGTAGWAWNRSSHNQTCPAGAQFGHCRAAAAGPYNLSKSETETGWVYGAGVETAITENWSLRAEYLRYDFDSEGYNLGTAPSGVVIGTKTLEHEVDVVRLGVNYRFGGRSDHHPVSLK</sequence>
<dbReference type="InterPro" id="IPR011250">
    <property type="entry name" value="OMP/PagP_B-barrel"/>
</dbReference>
<name>A0A109BGM7_HYPSL</name>
<keyword evidence="2" id="KW-0732">Signal</keyword>
<evidence type="ECO:0000256" key="2">
    <source>
        <dbReference type="ARBA" id="ARBA00022729"/>
    </source>
</evidence>
<dbReference type="PATRIC" id="fig|121290.4.peg.3421"/>
<keyword evidence="3" id="KW-0472">Membrane</keyword>
<keyword evidence="4" id="KW-0998">Cell outer membrane</keyword>
<dbReference type="InterPro" id="IPR006315">
    <property type="entry name" value="OM_autotransptr_brl_dom"/>
</dbReference>
<keyword evidence="8" id="KW-1185">Reference proteome</keyword>
<evidence type="ECO:0000256" key="5">
    <source>
        <dbReference type="ARBA" id="ARBA00038306"/>
    </source>
</evidence>
<evidence type="ECO:0000259" key="6">
    <source>
        <dbReference type="Pfam" id="PF13505"/>
    </source>
</evidence>
<accession>A0A109BGM7</accession>
<evidence type="ECO:0000313" key="7">
    <source>
        <dbReference type="EMBL" id="KWT68464.1"/>
    </source>
</evidence>
<reference evidence="7 8" key="1">
    <citation type="submission" date="2015-10" db="EMBL/GenBank/DDBJ databases">
        <title>Transcriptomic analysis of a linuron degrading triple-species bacterial consortium.</title>
        <authorList>
            <person name="Albers P."/>
        </authorList>
    </citation>
    <scope>NUCLEOTIDE SEQUENCE [LARGE SCALE GENOMIC DNA]</scope>
    <source>
        <strain evidence="7 8">WDL6</strain>
    </source>
</reference>
<dbReference type="NCBIfam" id="TIGR01414">
    <property type="entry name" value="autotrans_barl"/>
    <property type="match status" value="1"/>
</dbReference>
<evidence type="ECO:0000313" key="8">
    <source>
        <dbReference type="Proteomes" id="UP000059074"/>
    </source>
</evidence>
<protein>
    <submittedName>
        <fullName evidence="7">Outer membrane protein Omp31</fullName>
    </submittedName>
</protein>
<dbReference type="InterPro" id="IPR027385">
    <property type="entry name" value="Beta-barrel_OMP"/>
</dbReference>
<dbReference type="PANTHER" id="PTHR34001:SF3">
    <property type="entry name" value="BLL7405 PROTEIN"/>
    <property type="match status" value="1"/>
</dbReference>
<dbReference type="EMBL" id="LMTR01000057">
    <property type="protein sequence ID" value="KWT68464.1"/>
    <property type="molecule type" value="Genomic_DNA"/>
</dbReference>
<dbReference type="Pfam" id="PF13505">
    <property type="entry name" value="OMP_b-brl"/>
    <property type="match status" value="1"/>
</dbReference>
<dbReference type="AlphaFoldDB" id="A0A109BGM7"/>
<dbReference type="Proteomes" id="UP000059074">
    <property type="component" value="Unassembled WGS sequence"/>
</dbReference>
<gene>
    <name evidence="7" type="ORF">APY04_1790</name>
</gene>
<dbReference type="SUPFAM" id="SSF56925">
    <property type="entry name" value="OMPA-like"/>
    <property type="match status" value="1"/>
</dbReference>
<evidence type="ECO:0000256" key="3">
    <source>
        <dbReference type="ARBA" id="ARBA00023136"/>
    </source>
</evidence>
<organism evidence="7 8">
    <name type="scientific">Hyphomicrobium sulfonivorans</name>
    <dbReference type="NCBI Taxonomy" id="121290"/>
    <lineage>
        <taxon>Bacteria</taxon>
        <taxon>Pseudomonadati</taxon>
        <taxon>Pseudomonadota</taxon>
        <taxon>Alphaproteobacteria</taxon>
        <taxon>Hyphomicrobiales</taxon>
        <taxon>Hyphomicrobiaceae</taxon>
        <taxon>Hyphomicrobium</taxon>
    </lineage>
</organism>
<evidence type="ECO:0000256" key="1">
    <source>
        <dbReference type="ARBA" id="ARBA00004442"/>
    </source>
</evidence>
<dbReference type="GO" id="GO:0009279">
    <property type="term" value="C:cell outer membrane"/>
    <property type="evidence" value="ECO:0007669"/>
    <property type="project" value="UniProtKB-SubCell"/>
</dbReference>
<comment type="similarity">
    <text evidence="5">Belongs to the Omp25/RopB family.</text>
</comment>
<dbReference type="Gene3D" id="2.40.160.20">
    <property type="match status" value="1"/>
</dbReference>
<dbReference type="STRING" id="121290.APY04_1790"/>
<comment type="caution">
    <text evidence="7">The sequence shown here is derived from an EMBL/GenBank/DDBJ whole genome shotgun (WGS) entry which is preliminary data.</text>
</comment>
<evidence type="ECO:0000256" key="4">
    <source>
        <dbReference type="ARBA" id="ARBA00023237"/>
    </source>
</evidence>